<organism evidence="1">
    <name type="scientific">Arundo donax</name>
    <name type="common">Giant reed</name>
    <name type="synonym">Donax arundinaceus</name>
    <dbReference type="NCBI Taxonomy" id="35708"/>
    <lineage>
        <taxon>Eukaryota</taxon>
        <taxon>Viridiplantae</taxon>
        <taxon>Streptophyta</taxon>
        <taxon>Embryophyta</taxon>
        <taxon>Tracheophyta</taxon>
        <taxon>Spermatophyta</taxon>
        <taxon>Magnoliopsida</taxon>
        <taxon>Liliopsida</taxon>
        <taxon>Poales</taxon>
        <taxon>Poaceae</taxon>
        <taxon>PACMAD clade</taxon>
        <taxon>Arundinoideae</taxon>
        <taxon>Arundineae</taxon>
        <taxon>Arundo</taxon>
    </lineage>
</organism>
<evidence type="ECO:0000313" key="1">
    <source>
        <dbReference type="EMBL" id="JAD16725.1"/>
    </source>
</evidence>
<dbReference type="EMBL" id="GBRH01281170">
    <property type="protein sequence ID" value="JAD16725.1"/>
    <property type="molecule type" value="Transcribed_RNA"/>
</dbReference>
<reference evidence="1" key="2">
    <citation type="journal article" date="2015" name="Data Brief">
        <title>Shoot transcriptome of the giant reed, Arundo donax.</title>
        <authorList>
            <person name="Barrero R.A."/>
            <person name="Guerrero F.D."/>
            <person name="Moolhuijzen P."/>
            <person name="Goolsby J.A."/>
            <person name="Tidwell J."/>
            <person name="Bellgard S.E."/>
            <person name="Bellgard M.I."/>
        </authorList>
    </citation>
    <scope>NUCLEOTIDE SEQUENCE</scope>
    <source>
        <tissue evidence="1">Shoot tissue taken approximately 20 cm above the soil surface</tissue>
    </source>
</reference>
<protein>
    <submittedName>
        <fullName evidence="1">Uncharacterized protein</fullName>
    </submittedName>
</protein>
<name>A0A0A9PAZ0_ARUDO</name>
<sequence length="44" mass="5061">MGRRRRASTLLVLVHQLRTQGTLMILAPPHRMLMGMLGHPPLRF</sequence>
<accession>A0A0A9PAZ0</accession>
<proteinExistence type="predicted"/>
<reference evidence="1" key="1">
    <citation type="submission" date="2014-09" db="EMBL/GenBank/DDBJ databases">
        <authorList>
            <person name="Magalhaes I.L.F."/>
            <person name="Oliveira U."/>
            <person name="Santos F.R."/>
            <person name="Vidigal T.H.D.A."/>
            <person name="Brescovit A.D."/>
            <person name="Santos A.J."/>
        </authorList>
    </citation>
    <scope>NUCLEOTIDE SEQUENCE</scope>
    <source>
        <tissue evidence="1">Shoot tissue taken approximately 20 cm above the soil surface</tissue>
    </source>
</reference>
<dbReference type="AlphaFoldDB" id="A0A0A9PAZ0"/>